<keyword evidence="2" id="KW-0472">Membrane</keyword>
<protein>
    <recommendedName>
        <fullName evidence="5">Sec-independent protein translocase protein TatA</fullName>
    </recommendedName>
</protein>
<proteinExistence type="predicted"/>
<feature type="compositionally biased region" description="Polar residues" evidence="1">
    <location>
        <begin position="42"/>
        <end position="54"/>
    </location>
</feature>
<accession>A0ABD6DMH5</accession>
<reference evidence="3 4" key="1">
    <citation type="journal article" date="2019" name="Int. J. Syst. Evol. Microbiol.">
        <title>The Global Catalogue of Microorganisms (GCM) 10K type strain sequencing project: providing services to taxonomists for standard genome sequencing and annotation.</title>
        <authorList>
            <consortium name="The Broad Institute Genomics Platform"/>
            <consortium name="The Broad Institute Genome Sequencing Center for Infectious Disease"/>
            <person name="Wu L."/>
            <person name="Ma J."/>
        </authorList>
    </citation>
    <scope>NUCLEOTIDE SEQUENCE [LARGE SCALE GENOMIC DNA]</scope>
    <source>
        <strain evidence="3 4">CGMCC 1.10390</strain>
    </source>
</reference>
<keyword evidence="4" id="KW-1185">Reference proteome</keyword>
<dbReference type="EMBL" id="JBHUDO010000004">
    <property type="protein sequence ID" value="MFD1647541.1"/>
    <property type="molecule type" value="Genomic_DNA"/>
</dbReference>
<evidence type="ECO:0000313" key="3">
    <source>
        <dbReference type="EMBL" id="MFD1647541.1"/>
    </source>
</evidence>
<name>A0ABD6DMH5_9EURY</name>
<evidence type="ECO:0008006" key="5">
    <source>
        <dbReference type="Google" id="ProtNLM"/>
    </source>
</evidence>
<sequence length="65" mass="6975">MIPLQTLGLPELLVLLLIIVVPLTILAAIVVVGLYLYNQRPSGSATAMETQTGDEPTDVDEPTTR</sequence>
<dbReference type="Proteomes" id="UP001597034">
    <property type="component" value="Unassembled WGS sequence"/>
</dbReference>
<evidence type="ECO:0000313" key="4">
    <source>
        <dbReference type="Proteomes" id="UP001597034"/>
    </source>
</evidence>
<feature type="transmembrane region" description="Helical" evidence="2">
    <location>
        <begin position="12"/>
        <end position="37"/>
    </location>
</feature>
<comment type="caution">
    <text evidence="3">The sequence shown here is derived from an EMBL/GenBank/DDBJ whole genome shotgun (WGS) entry which is preliminary data.</text>
</comment>
<organism evidence="3 4">
    <name type="scientific">Haloarchaeobius litoreus</name>
    <dbReference type="NCBI Taxonomy" id="755306"/>
    <lineage>
        <taxon>Archaea</taxon>
        <taxon>Methanobacteriati</taxon>
        <taxon>Methanobacteriota</taxon>
        <taxon>Stenosarchaea group</taxon>
        <taxon>Halobacteria</taxon>
        <taxon>Halobacteriales</taxon>
        <taxon>Halorubellaceae</taxon>
        <taxon>Haloarchaeobius</taxon>
    </lineage>
</organism>
<keyword evidence="2" id="KW-1133">Transmembrane helix</keyword>
<evidence type="ECO:0000256" key="2">
    <source>
        <dbReference type="SAM" id="Phobius"/>
    </source>
</evidence>
<feature type="region of interest" description="Disordered" evidence="1">
    <location>
        <begin position="42"/>
        <end position="65"/>
    </location>
</feature>
<gene>
    <name evidence="3" type="ORF">ACFSBL_17765</name>
</gene>
<dbReference type="AlphaFoldDB" id="A0ABD6DMH5"/>
<keyword evidence="2" id="KW-0812">Transmembrane</keyword>
<evidence type="ECO:0000256" key="1">
    <source>
        <dbReference type="SAM" id="MobiDB-lite"/>
    </source>
</evidence>
<dbReference type="RefSeq" id="WP_256401976.1">
    <property type="nucleotide sequence ID" value="NZ_JANHJR010000004.1"/>
</dbReference>
<feature type="compositionally biased region" description="Acidic residues" evidence="1">
    <location>
        <begin position="55"/>
        <end position="65"/>
    </location>
</feature>